<dbReference type="InterPro" id="IPR023214">
    <property type="entry name" value="HAD_sf"/>
</dbReference>
<gene>
    <name evidence="1" type="ORF">LCGC14_2755740</name>
</gene>
<dbReference type="Gene3D" id="3.40.50.1000">
    <property type="entry name" value="HAD superfamily/HAD-like"/>
    <property type="match status" value="1"/>
</dbReference>
<dbReference type="Pfam" id="PF08282">
    <property type="entry name" value="Hydrolase_3"/>
    <property type="match status" value="1"/>
</dbReference>
<sequence>GVDVVMVSGRSKRQLFGDARLLGFKNYIAEMGCQVVHNLGREVHLNAPGITENKSSIYKKIEESGAPHLLIDEYKGYFEYHTPWSKGRQCTHVFRGLIDLEEANRLLEKNGLDWLQVIDNGIIKRTGRLKKDIAEIHAYHILPKGAGKESGVRLDLKLRGCSKEEAMGLGDSLADMGLAKEVGIFFLMSNALSKHSQEVLEKLKQTENAFVTPLAMNLGFAQAAFELVKAKSE</sequence>
<evidence type="ECO:0000313" key="1">
    <source>
        <dbReference type="EMBL" id="KKK87187.1"/>
    </source>
</evidence>
<name>A0A0F8Z0B8_9ZZZZ</name>
<accession>A0A0F8Z0B8</accession>
<protein>
    <submittedName>
        <fullName evidence="1">Uncharacterized protein</fullName>
    </submittedName>
</protein>
<dbReference type="InterPro" id="IPR036412">
    <property type="entry name" value="HAD-like_sf"/>
</dbReference>
<organism evidence="1">
    <name type="scientific">marine sediment metagenome</name>
    <dbReference type="NCBI Taxonomy" id="412755"/>
    <lineage>
        <taxon>unclassified sequences</taxon>
        <taxon>metagenomes</taxon>
        <taxon>ecological metagenomes</taxon>
    </lineage>
</organism>
<proteinExistence type="predicted"/>
<comment type="caution">
    <text evidence="1">The sequence shown here is derived from an EMBL/GenBank/DDBJ whole genome shotgun (WGS) entry which is preliminary data.</text>
</comment>
<reference evidence="1" key="1">
    <citation type="journal article" date="2015" name="Nature">
        <title>Complex archaea that bridge the gap between prokaryotes and eukaryotes.</title>
        <authorList>
            <person name="Spang A."/>
            <person name="Saw J.H."/>
            <person name="Jorgensen S.L."/>
            <person name="Zaremba-Niedzwiedzka K."/>
            <person name="Martijn J."/>
            <person name="Lind A.E."/>
            <person name="van Eijk R."/>
            <person name="Schleper C."/>
            <person name="Guy L."/>
            <person name="Ettema T.J."/>
        </authorList>
    </citation>
    <scope>NUCLEOTIDE SEQUENCE</scope>
</reference>
<feature type="non-terminal residue" evidence="1">
    <location>
        <position position="1"/>
    </location>
</feature>
<dbReference type="AlphaFoldDB" id="A0A0F8Z0B8"/>
<dbReference type="SUPFAM" id="SSF56784">
    <property type="entry name" value="HAD-like"/>
    <property type="match status" value="1"/>
</dbReference>
<dbReference type="EMBL" id="LAZR01050514">
    <property type="protein sequence ID" value="KKK87187.1"/>
    <property type="molecule type" value="Genomic_DNA"/>
</dbReference>